<keyword evidence="3" id="KW-1185">Reference proteome</keyword>
<dbReference type="PROSITE" id="PS51034">
    <property type="entry name" value="ZP_2"/>
    <property type="match status" value="1"/>
</dbReference>
<gene>
    <name evidence="2" type="primary">Dmbt1_5</name>
    <name evidence="2" type="ORF">PITSOR_R01662</name>
</gene>
<feature type="non-terminal residue" evidence="2">
    <location>
        <position position="1"/>
    </location>
</feature>
<evidence type="ECO:0000259" key="1">
    <source>
        <dbReference type="PROSITE" id="PS51034"/>
    </source>
</evidence>
<dbReference type="Gene3D" id="2.60.40.3210">
    <property type="entry name" value="Zona pellucida, ZP-N domain"/>
    <property type="match status" value="1"/>
</dbReference>
<accession>A0A851FIG6</accession>
<sequence>ALTCFPTYMYAVVDRRYLESQGYSVRSISLPDSNCRPAITSTEVTFNIPYTGCGTRREV</sequence>
<dbReference type="InterPro" id="IPR001507">
    <property type="entry name" value="ZP_dom"/>
</dbReference>
<dbReference type="AlphaFoldDB" id="A0A851FIG6"/>
<protein>
    <submittedName>
        <fullName evidence="2">DMBT1 protein</fullName>
    </submittedName>
</protein>
<name>A0A851FIG6_PITSO</name>
<reference evidence="2" key="1">
    <citation type="submission" date="2019-10" db="EMBL/GenBank/DDBJ databases">
        <title>Bird 10,000 Genomes (B10K) Project - Family phase.</title>
        <authorList>
            <person name="Zhang G."/>
        </authorList>
    </citation>
    <scope>NUCLEOTIDE SEQUENCE</scope>
    <source>
        <strain evidence="2">B10K-DU-002-53</strain>
        <tissue evidence="2">Muscle</tissue>
    </source>
</reference>
<dbReference type="OrthoDB" id="10063988at2759"/>
<evidence type="ECO:0000313" key="2">
    <source>
        <dbReference type="EMBL" id="NWI91564.1"/>
    </source>
</evidence>
<feature type="domain" description="ZP" evidence="1">
    <location>
        <begin position="3"/>
        <end position="59"/>
    </location>
</feature>
<dbReference type="Proteomes" id="UP000633448">
    <property type="component" value="Unassembled WGS sequence"/>
</dbReference>
<feature type="non-terminal residue" evidence="2">
    <location>
        <position position="59"/>
    </location>
</feature>
<proteinExistence type="predicted"/>
<evidence type="ECO:0000313" key="3">
    <source>
        <dbReference type="Proteomes" id="UP000633448"/>
    </source>
</evidence>
<comment type="caution">
    <text evidence="2">The sequence shown here is derived from an EMBL/GenBank/DDBJ whole genome shotgun (WGS) entry which is preliminary data.</text>
</comment>
<dbReference type="Pfam" id="PF23344">
    <property type="entry name" value="ZP-N"/>
    <property type="match status" value="1"/>
</dbReference>
<dbReference type="InterPro" id="IPR055356">
    <property type="entry name" value="ZP-N"/>
</dbReference>
<dbReference type="EMBL" id="WEKX01015218">
    <property type="protein sequence ID" value="NWI91564.1"/>
    <property type="molecule type" value="Genomic_DNA"/>
</dbReference>
<organism evidence="2 3">
    <name type="scientific">Pitta sordida</name>
    <name type="common">Hooded pitta</name>
    <dbReference type="NCBI Taxonomy" id="9163"/>
    <lineage>
        <taxon>Eukaryota</taxon>
        <taxon>Metazoa</taxon>
        <taxon>Chordata</taxon>
        <taxon>Craniata</taxon>
        <taxon>Vertebrata</taxon>
        <taxon>Euteleostomi</taxon>
        <taxon>Archelosauria</taxon>
        <taxon>Archosauria</taxon>
        <taxon>Dinosauria</taxon>
        <taxon>Saurischia</taxon>
        <taxon>Theropoda</taxon>
        <taxon>Coelurosauria</taxon>
        <taxon>Aves</taxon>
        <taxon>Neognathae</taxon>
        <taxon>Neoaves</taxon>
        <taxon>Telluraves</taxon>
        <taxon>Australaves</taxon>
        <taxon>Passeriformes</taxon>
        <taxon>Pittidae</taxon>
        <taxon>Pitta</taxon>
    </lineage>
</organism>